<dbReference type="GO" id="GO:0032259">
    <property type="term" value="P:methylation"/>
    <property type="evidence" value="ECO:0007669"/>
    <property type="project" value="UniProtKB-KW"/>
</dbReference>
<dbReference type="GO" id="GO:0005737">
    <property type="term" value="C:cytoplasm"/>
    <property type="evidence" value="ECO:0007669"/>
    <property type="project" value="TreeGrafter"/>
</dbReference>
<dbReference type="AlphaFoldDB" id="A0A5B1M591"/>
<dbReference type="InterPro" id="IPR025714">
    <property type="entry name" value="Methyltranfer_dom"/>
</dbReference>
<keyword evidence="3" id="KW-0808">Transferase</keyword>
<dbReference type="Pfam" id="PF13679">
    <property type="entry name" value="Methyltransf_32"/>
    <property type="match status" value="1"/>
</dbReference>
<dbReference type="CDD" id="cd02440">
    <property type="entry name" value="AdoMet_MTases"/>
    <property type="match status" value="1"/>
</dbReference>
<evidence type="ECO:0000256" key="1">
    <source>
        <dbReference type="SAM" id="MobiDB-lite"/>
    </source>
</evidence>
<sequence length="416" mass="45584">MSSTTEPLADGLARVRAHVLDPEALVRAVAAGRQKGERPQWRRAELRWVDLRAGRHLQVTTYDATQAHTANHPAGDAAAAAVDALLAEPFGNWHVETNTQVHQLRVTKKRDAITHSTAVAGPTADTPPDRSHDRTKERLLPADDPVLAALGLADAQGRIKPSRQAKYRQVEEFVRILDVSVADALGNQLRTPTANDPLRIVDLGCGNGYLTFAAHRFLTEQRGLPVRLIGVDVKQQSAEHNSLVAESLRREVGHCDAEFVVGTIDGARLPERDQRPDVVLALHACDTATDEALARAVGWQAPLVLAAPCCHHDLSAQLRAAPTPAPYSSLTRHGILRERFADTLTDAVREMLLRLQGYRVDVMQFVESRHTPRNTLLRAVRTGATADAALRREYDDLVASWQVTPRLAVLLGQQEG</sequence>
<dbReference type="EMBL" id="VUJW01000002">
    <property type="protein sequence ID" value="KAA1428445.1"/>
    <property type="molecule type" value="Genomic_DNA"/>
</dbReference>
<reference evidence="3 4" key="1">
    <citation type="submission" date="2019-09" db="EMBL/GenBank/DDBJ databases">
        <title>Nocardioides panacisoli sp. nov., isolated from the soil of a ginseng field.</title>
        <authorList>
            <person name="Cho C."/>
        </authorList>
    </citation>
    <scope>NUCLEOTIDE SEQUENCE [LARGE SCALE GENOMIC DNA]</scope>
    <source>
        <strain evidence="3 4">BN140041</strain>
    </source>
</reference>
<evidence type="ECO:0000259" key="2">
    <source>
        <dbReference type="Pfam" id="PF13679"/>
    </source>
</evidence>
<dbReference type="PANTHER" id="PTHR13369:SF3">
    <property type="entry name" value="METHYLTRANSFERASE DOMAIN-CONTAINING PROTEIN"/>
    <property type="match status" value="1"/>
</dbReference>
<reference evidence="3 4" key="2">
    <citation type="submission" date="2019-09" db="EMBL/GenBank/DDBJ databases">
        <authorList>
            <person name="Jin C."/>
        </authorList>
    </citation>
    <scope>NUCLEOTIDE SEQUENCE [LARGE SCALE GENOMIC DNA]</scope>
    <source>
        <strain evidence="3 4">BN140041</strain>
    </source>
</reference>
<dbReference type="PANTHER" id="PTHR13369">
    <property type="match status" value="1"/>
</dbReference>
<dbReference type="Gene3D" id="3.40.50.150">
    <property type="entry name" value="Vaccinia Virus protein VP39"/>
    <property type="match status" value="1"/>
</dbReference>
<keyword evidence="3" id="KW-0489">Methyltransferase</keyword>
<accession>A0A5B1M591</accession>
<dbReference type="InterPro" id="IPR029063">
    <property type="entry name" value="SAM-dependent_MTases_sf"/>
</dbReference>
<comment type="caution">
    <text evidence="3">The sequence shown here is derived from an EMBL/GenBank/DDBJ whole genome shotgun (WGS) entry which is preliminary data.</text>
</comment>
<dbReference type="GO" id="GO:0008168">
    <property type="term" value="F:methyltransferase activity"/>
    <property type="evidence" value="ECO:0007669"/>
    <property type="project" value="UniProtKB-KW"/>
</dbReference>
<organism evidence="3 4">
    <name type="scientific">Nocardioides antri</name>
    <dbReference type="NCBI Taxonomy" id="2607659"/>
    <lineage>
        <taxon>Bacteria</taxon>
        <taxon>Bacillati</taxon>
        <taxon>Actinomycetota</taxon>
        <taxon>Actinomycetes</taxon>
        <taxon>Propionibacteriales</taxon>
        <taxon>Nocardioidaceae</taxon>
        <taxon>Nocardioides</taxon>
    </lineage>
</organism>
<dbReference type="SUPFAM" id="SSF53335">
    <property type="entry name" value="S-adenosyl-L-methionine-dependent methyltransferases"/>
    <property type="match status" value="1"/>
</dbReference>
<dbReference type="Proteomes" id="UP000324351">
    <property type="component" value="Unassembled WGS sequence"/>
</dbReference>
<gene>
    <name evidence="3" type="ORF">F0U47_05875</name>
</gene>
<keyword evidence="4" id="KW-1185">Reference proteome</keyword>
<name>A0A5B1M591_9ACTN</name>
<evidence type="ECO:0000313" key="3">
    <source>
        <dbReference type="EMBL" id="KAA1428445.1"/>
    </source>
</evidence>
<proteinExistence type="predicted"/>
<feature type="domain" description="Methyltransferase" evidence="2">
    <location>
        <begin position="166"/>
        <end position="317"/>
    </location>
</feature>
<feature type="region of interest" description="Disordered" evidence="1">
    <location>
        <begin position="112"/>
        <end position="135"/>
    </location>
</feature>
<evidence type="ECO:0000313" key="4">
    <source>
        <dbReference type="Proteomes" id="UP000324351"/>
    </source>
</evidence>
<protein>
    <submittedName>
        <fullName evidence="3">SAM-dependent methyltransferase</fullName>
    </submittedName>
</protein>
<dbReference type="RefSeq" id="WP_149749381.1">
    <property type="nucleotide sequence ID" value="NZ_VUJW01000002.1"/>
</dbReference>